<feature type="coiled-coil region" evidence="1">
    <location>
        <begin position="282"/>
        <end position="309"/>
    </location>
</feature>
<proteinExistence type="predicted"/>
<comment type="caution">
    <text evidence="3">The sequence shown here is derived from an EMBL/GenBank/DDBJ whole genome shotgun (WGS) entry which is preliminary data.</text>
</comment>
<gene>
    <name evidence="3" type="primary">SRRM1-L6</name>
    <name evidence="3" type="ORF">Hamer_G024805</name>
</gene>
<feature type="region of interest" description="Disordered" evidence="2">
    <location>
        <begin position="253"/>
        <end position="272"/>
    </location>
</feature>
<feature type="region of interest" description="Disordered" evidence="2">
    <location>
        <begin position="676"/>
        <end position="703"/>
    </location>
</feature>
<organism evidence="3 4">
    <name type="scientific">Homarus americanus</name>
    <name type="common">American lobster</name>
    <dbReference type="NCBI Taxonomy" id="6706"/>
    <lineage>
        <taxon>Eukaryota</taxon>
        <taxon>Metazoa</taxon>
        <taxon>Ecdysozoa</taxon>
        <taxon>Arthropoda</taxon>
        <taxon>Crustacea</taxon>
        <taxon>Multicrustacea</taxon>
        <taxon>Malacostraca</taxon>
        <taxon>Eumalacostraca</taxon>
        <taxon>Eucarida</taxon>
        <taxon>Decapoda</taxon>
        <taxon>Pleocyemata</taxon>
        <taxon>Astacidea</taxon>
        <taxon>Nephropoidea</taxon>
        <taxon>Nephropidae</taxon>
        <taxon>Homarus</taxon>
    </lineage>
</organism>
<name>A0A8J5K5C2_HOMAM</name>
<accession>A0A8J5K5C2</accession>
<feature type="compositionally biased region" description="Polar residues" evidence="2">
    <location>
        <begin position="800"/>
        <end position="813"/>
    </location>
</feature>
<keyword evidence="4" id="KW-1185">Reference proteome</keyword>
<feature type="compositionally biased region" description="Pro residues" evidence="2">
    <location>
        <begin position="628"/>
        <end position="646"/>
    </location>
</feature>
<feature type="compositionally biased region" description="Pro residues" evidence="2">
    <location>
        <begin position="690"/>
        <end position="700"/>
    </location>
</feature>
<feature type="region of interest" description="Disordered" evidence="2">
    <location>
        <begin position="800"/>
        <end position="850"/>
    </location>
</feature>
<protein>
    <submittedName>
        <fullName evidence="3">Putative Serine/arginine repetitive matrix protein 1-like 6</fullName>
    </submittedName>
</protein>
<feature type="region of interest" description="Disordered" evidence="2">
    <location>
        <begin position="562"/>
        <end position="581"/>
    </location>
</feature>
<dbReference type="Proteomes" id="UP000747542">
    <property type="component" value="Unassembled WGS sequence"/>
</dbReference>
<feature type="compositionally biased region" description="Low complexity" evidence="2">
    <location>
        <begin position="476"/>
        <end position="502"/>
    </location>
</feature>
<feature type="compositionally biased region" description="Low complexity" evidence="2">
    <location>
        <begin position="419"/>
        <end position="430"/>
    </location>
</feature>
<sequence length="909" mass="100112">MWRSKCETVNPHVRAQGRLWRSSPGMDGVMFPPVPDTSLKGTNAHFPIHPDSSSPESILPKRNTSFLWNKNIQDTTDLEGSFDHDTFFHMHKHLLGESDHSTELEKSLYDRRKGIAGTYSTIESKSHSEFTSAQDINLYAGMTTPYDELTYEETLFELHRDRKKLPLNSKVGSSLPLTSEEETTLQTFLKNRKTMMEGRIAAKHEPRKARSDIIGLKSFREDKNCSKKGGIPRRNLSLTSSGMDRLRVNTRSESFRRARHGQHHQPETEDSYDSILSERLIKSYIEERIKEVEKQIRQEVAEEANMMKQHSRPAPKVPFPDMSSANVPVATTDTSSKEFILREIAAVLAAKGYLPEAQPQQEGGLPRHTDSPPPRSMPRKLSSDKLGSPLLHRHGLGASLTKVQRYKNASPRSTPPSPRKSSLNSTSSTYKSHKESNREPIIKSSHNSPSLTKNSLKSQTVSESTDFKRRKRKSPGSRSSLTSLLRTQESSSSDSEVNSSILSRRHSNSSKKTGSATGSITRVASSDGGVTMERTQHISGHDTYAMPSILITDQAITVNKSGTNSLKSSQSSQYSRSNVLPTDSLEVSPEYAQLQEKKILPISPLAQSNSFSEPAATVNGLGERRVPPPRPPAPSAPVPPPRPPLPLHKTKEAQSSSTGSLGNRANIYQQLAAVSTPPTLPKSTLLPNTVPQPGPPPPVPKRPKRIIQKNTLEVSNISAMEGTYRTRAETTRPATTGIAMTRTQEEETTLVNKDGDEMSMIKSGGEMSLPTINEDVKADTVASEEAAATVILNTSLATELSETPDSVDTNNVAPEQEDAKATYAEVDEKLSRDDRPEGTGASRAGSPELCSPARQSLLGYSSATSQPNEDRSETDYFLMDDHTAGTVFSYDDYHFLVCLFIYMSSLVPA</sequence>
<evidence type="ECO:0000256" key="2">
    <source>
        <dbReference type="SAM" id="MobiDB-lite"/>
    </source>
</evidence>
<feature type="compositionally biased region" description="Polar residues" evidence="2">
    <location>
        <begin position="444"/>
        <end position="464"/>
    </location>
</feature>
<keyword evidence="1" id="KW-0175">Coiled coil</keyword>
<evidence type="ECO:0000313" key="4">
    <source>
        <dbReference type="Proteomes" id="UP000747542"/>
    </source>
</evidence>
<dbReference type="EMBL" id="JAHLQT010020568">
    <property type="protein sequence ID" value="KAG7168116.1"/>
    <property type="molecule type" value="Genomic_DNA"/>
</dbReference>
<evidence type="ECO:0000256" key="1">
    <source>
        <dbReference type="SAM" id="Coils"/>
    </source>
</evidence>
<feature type="region of interest" description="Disordered" evidence="2">
    <location>
        <begin position="356"/>
        <end position="531"/>
    </location>
</feature>
<dbReference type="AlphaFoldDB" id="A0A8J5K5C2"/>
<feature type="compositionally biased region" description="Low complexity" evidence="2">
    <location>
        <begin position="562"/>
        <end position="577"/>
    </location>
</feature>
<evidence type="ECO:0000313" key="3">
    <source>
        <dbReference type="EMBL" id="KAG7168116.1"/>
    </source>
</evidence>
<feature type="compositionally biased region" description="Basic and acidic residues" evidence="2">
    <location>
        <begin position="826"/>
        <end position="837"/>
    </location>
</feature>
<reference evidence="3" key="1">
    <citation type="journal article" date="2021" name="Sci. Adv.">
        <title>The American lobster genome reveals insights on longevity, neural, and immune adaptations.</title>
        <authorList>
            <person name="Polinski J.M."/>
            <person name="Zimin A.V."/>
            <person name="Clark K.F."/>
            <person name="Kohn A.B."/>
            <person name="Sadowski N."/>
            <person name="Timp W."/>
            <person name="Ptitsyn A."/>
            <person name="Khanna P."/>
            <person name="Romanova D.Y."/>
            <person name="Williams P."/>
            <person name="Greenwood S.J."/>
            <person name="Moroz L.L."/>
            <person name="Walt D.R."/>
            <person name="Bodnar A.G."/>
        </authorList>
    </citation>
    <scope>NUCLEOTIDE SEQUENCE</scope>
    <source>
        <strain evidence="3">GMGI-L3</strain>
    </source>
</reference>
<feature type="compositionally biased region" description="Basic and acidic residues" evidence="2">
    <location>
        <begin position="432"/>
        <end position="441"/>
    </location>
</feature>
<feature type="compositionally biased region" description="Polar residues" evidence="2">
    <location>
        <begin position="511"/>
        <end position="524"/>
    </location>
</feature>
<feature type="region of interest" description="Disordered" evidence="2">
    <location>
        <begin position="610"/>
        <end position="661"/>
    </location>
</feature>